<dbReference type="InterPro" id="IPR003331">
    <property type="entry name" value="UDP_GlcNAc_Epimerase_2_dom"/>
</dbReference>
<keyword evidence="1 3" id="KW-0413">Isomerase</keyword>
<feature type="domain" description="UDP-N-acetylglucosamine 2-epimerase" evidence="2">
    <location>
        <begin position="21"/>
        <end position="353"/>
    </location>
</feature>
<dbReference type="Gene3D" id="3.40.50.2000">
    <property type="entry name" value="Glycogen Phosphorylase B"/>
    <property type="match status" value="2"/>
</dbReference>
<protein>
    <submittedName>
        <fullName evidence="3">Non-hydrolyzing UDP-N-acetylglucosamine 2-epimerase</fullName>
        <ecNumber evidence="3">5.1.3.14</ecNumber>
    </submittedName>
</protein>
<evidence type="ECO:0000259" key="2">
    <source>
        <dbReference type="Pfam" id="PF02350"/>
    </source>
</evidence>
<name>A0ABW5V405_9BACI</name>
<dbReference type="EMBL" id="JBHUNA010000005">
    <property type="protein sequence ID" value="MFD2760003.1"/>
    <property type="molecule type" value="Genomic_DNA"/>
</dbReference>
<dbReference type="CDD" id="cd03786">
    <property type="entry name" value="GTB_UDP-GlcNAc_2-Epimerase"/>
    <property type="match status" value="1"/>
</dbReference>
<evidence type="ECO:0000256" key="1">
    <source>
        <dbReference type="RuleBase" id="RU003513"/>
    </source>
</evidence>
<evidence type="ECO:0000313" key="4">
    <source>
        <dbReference type="Proteomes" id="UP001597502"/>
    </source>
</evidence>
<dbReference type="InterPro" id="IPR029767">
    <property type="entry name" value="WecB-like"/>
</dbReference>
<dbReference type="GO" id="GO:0008761">
    <property type="term" value="F:UDP-N-acetylglucosamine 2-epimerase activity"/>
    <property type="evidence" value="ECO:0007669"/>
    <property type="project" value="UniProtKB-EC"/>
</dbReference>
<dbReference type="RefSeq" id="WP_382391059.1">
    <property type="nucleotide sequence ID" value="NZ_JBHUNA010000005.1"/>
</dbReference>
<dbReference type="PANTHER" id="PTHR43174:SF1">
    <property type="entry name" value="UDP-N-ACETYLGLUCOSAMINE 2-EPIMERASE"/>
    <property type="match status" value="1"/>
</dbReference>
<sequence length="356" mass="39511">MKVLTVVGARPQFVKACMLSKALRSNNETDEIIVHTGQHYDDNMSAVFFEQLNIPEPDYYLGIGSGTHGEQTGNMLPALEKVMISVNPDAVLVYGDTNSTLAGSLAASKLHIPIAHIESGLRSFNRRMPEEINRIVSDHLSNWLFCPSQAAIENLKKEGINKQVYLTGDIMYDAVLYFKSHASQQSTILKELGLSESNYYLSTIHRAENIENPERLKSILEAFQQLNKQVVFPLHPGTKNKINEFGLNDLITASHIKLADPLNYFDMLALASNANVILTDSGGLQKEAYMLQVPCVTLRDETEWSETVETGWNHLAGANREEIADQVMECHAPDESPPIFGDGNAAQQIARILVND</sequence>
<dbReference type="EC" id="5.1.3.14" evidence="3"/>
<dbReference type="PANTHER" id="PTHR43174">
    <property type="entry name" value="UDP-N-ACETYLGLUCOSAMINE 2-EPIMERASE"/>
    <property type="match status" value="1"/>
</dbReference>
<dbReference type="NCBIfam" id="TIGR00236">
    <property type="entry name" value="wecB"/>
    <property type="match status" value="1"/>
</dbReference>
<dbReference type="Proteomes" id="UP001597502">
    <property type="component" value="Unassembled WGS sequence"/>
</dbReference>
<organism evidence="3 4">
    <name type="scientific">Lentibacillus juripiscarius</name>
    <dbReference type="NCBI Taxonomy" id="257446"/>
    <lineage>
        <taxon>Bacteria</taxon>
        <taxon>Bacillati</taxon>
        <taxon>Bacillota</taxon>
        <taxon>Bacilli</taxon>
        <taxon>Bacillales</taxon>
        <taxon>Bacillaceae</taxon>
        <taxon>Lentibacillus</taxon>
    </lineage>
</organism>
<comment type="caution">
    <text evidence="3">The sequence shown here is derived from an EMBL/GenBank/DDBJ whole genome shotgun (WGS) entry which is preliminary data.</text>
</comment>
<keyword evidence="4" id="KW-1185">Reference proteome</keyword>
<evidence type="ECO:0000313" key="3">
    <source>
        <dbReference type="EMBL" id="MFD2760003.1"/>
    </source>
</evidence>
<accession>A0ABW5V405</accession>
<dbReference type="SUPFAM" id="SSF53756">
    <property type="entry name" value="UDP-Glycosyltransferase/glycogen phosphorylase"/>
    <property type="match status" value="1"/>
</dbReference>
<reference evidence="4" key="1">
    <citation type="journal article" date="2019" name="Int. J. Syst. Evol. Microbiol.">
        <title>The Global Catalogue of Microorganisms (GCM) 10K type strain sequencing project: providing services to taxonomists for standard genome sequencing and annotation.</title>
        <authorList>
            <consortium name="The Broad Institute Genomics Platform"/>
            <consortium name="The Broad Institute Genome Sequencing Center for Infectious Disease"/>
            <person name="Wu L."/>
            <person name="Ma J."/>
        </authorList>
    </citation>
    <scope>NUCLEOTIDE SEQUENCE [LARGE SCALE GENOMIC DNA]</scope>
    <source>
        <strain evidence="4">TISTR 1535</strain>
    </source>
</reference>
<gene>
    <name evidence="3" type="primary">wecB</name>
    <name evidence="3" type="ORF">ACFSUO_03260</name>
</gene>
<proteinExistence type="inferred from homology"/>
<comment type="similarity">
    <text evidence="1">Belongs to the UDP-N-acetylglucosamine 2-epimerase family.</text>
</comment>
<dbReference type="Pfam" id="PF02350">
    <property type="entry name" value="Epimerase_2"/>
    <property type="match status" value="1"/>
</dbReference>